<evidence type="ECO:0000256" key="1">
    <source>
        <dbReference type="SAM" id="MobiDB-lite"/>
    </source>
</evidence>
<feature type="compositionally biased region" description="Basic and acidic residues" evidence="1">
    <location>
        <begin position="154"/>
        <end position="164"/>
    </location>
</feature>
<proteinExistence type="predicted"/>
<keyword evidence="3" id="KW-1185">Reference proteome</keyword>
<dbReference type="EMBL" id="JAFDST010000001">
    <property type="protein sequence ID" value="MBP1080698.1"/>
    <property type="molecule type" value="Genomic_DNA"/>
</dbReference>
<evidence type="ECO:0000313" key="3">
    <source>
        <dbReference type="Proteomes" id="UP000674416"/>
    </source>
</evidence>
<organism evidence="2 3">
    <name type="scientific">Bacillus capparidis</name>
    <dbReference type="NCBI Taxonomy" id="1840411"/>
    <lineage>
        <taxon>Bacteria</taxon>
        <taxon>Bacillati</taxon>
        <taxon>Bacillota</taxon>
        <taxon>Bacilli</taxon>
        <taxon>Bacillales</taxon>
        <taxon>Bacillaceae</taxon>
        <taxon>Bacillus</taxon>
    </lineage>
</organism>
<feature type="compositionally biased region" description="Polar residues" evidence="1">
    <location>
        <begin position="1"/>
        <end position="12"/>
    </location>
</feature>
<feature type="compositionally biased region" description="Low complexity" evidence="1">
    <location>
        <begin position="193"/>
        <end position="210"/>
    </location>
</feature>
<comment type="caution">
    <text evidence="2">The sequence shown here is derived from an EMBL/GenBank/DDBJ whole genome shotgun (WGS) entry which is preliminary data.</text>
</comment>
<evidence type="ECO:0000313" key="2">
    <source>
        <dbReference type="EMBL" id="MBP1080698.1"/>
    </source>
</evidence>
<name>A0ABS4CUB2_9BACI</name>
<accession>A0ABS4CUB2</accession>
<feature type="region of interest" description="Disordered" evidence="1">
    <location>
        <begin position="154"/>
        <end position="210"/>
    </location>
</feature>
<reference evidence="2 3" key="1">
    <citation type="submission" date="2021-01" db="EMBL/GenBank/DDBJ databases">
        <title>Genomic Encyclopedia of Type Strains, Phase IV (KMG-IV): sequencing the most valuable type-strain genomes for metagenomic binning, comparative biology and taxonomic classification.</title>
        <authorList>
            <person name="Goeker M."/>
        </authorList>
    </citation>
    <scope>NUCLEOTIDE SEQUENCE [LARGE SCALE GENOMIC DNA]</scope>
    <source>
        <strain evidence="2 3">DSM 103394</strain>
    </source>
</reference>
<evidence type="ECO:0008006" key="4">
    <source>
        <dbReference type="Google" id="ProtNLM"/>
    </source>
</evidence>
<dbReference type="InterPro" id="IPR025571">
    <property type="entry name" value="YqfQ"/>
</dbReference>
<protein>
    <recommendedName>
        <fullName evidence="4">YqfQ</fullName>
    </recommendedName>
</protein>
<dbReference type="Pfam" id="PF14181">
    <property type="entry name" value="YqfQ"/>
    <property type="match status" value="1"/>
</dbReference>
<dbReference type="Proteomes" id="UP000674416">
    <property type="component" value="Unassembled WGS sequence"/>
</dbReference>
<sequence length="210" mass="22473">MFPQRQIRNGPQQMGRPRMPRALRQQQAANFQMNRFQQPQPPIQQPFQQMGQFFPQPPGAGAGNDAGAGGIRGLLSKFLPGAGGLPGAGTGSGLQSLQGLQNLANPANISGMLGNVQKMLGMAQQITPMVQQYGPLVRNIPSMIKLYSQLNKADDANSKEDKSSAENSNETMQASSQQKKKKKTAADSGQPASKPSSNQPSGSSRPRLYV</sequence>
<gene>
    <name evidence="2" type="ORF">JOC74_001186</name>
</gene>
<feature type="region of interest" description="Disordered" evidence="1">
    <location>
        <begin position="1"/>
        <end position="23"/>
    </location>
</feature>